<reference evidence="2 3" key="1">
    <citation type="journal article" date="1995" name="Virology">
        <title>Analysis of 45 kb of DNA located at the left end of the chlorella virus PBCV-1 genome.</title>
        <authorList>
            <person name="Lu Z."/>
            <person name="Li Y."/>
            <person name="Zhang Y."/>
            <person name="Kutish G.F."/>
            <person name="Rock D.L."/>
            <person name="Van Etten J.L."/>
        </authorList>
    </citation>
    <scope>NUCLEOTIDE SEQUENCE [LARGE SCALE GENOMIC DNA]</scope>
</reference>
<name>Q84674_PBCV1</name>
<dbReference type="Gene3D" id="3.40.50.300">
    <property type="entry name" value="P-loop containing nucleotide triphosphate hydrolases"/>
    <property type="match status" value="1"/>
</dbReference>
<dbReference type="GeneID" id="918480"/>
<reference evidence="2 3" key="5">
    <citation type="journal article" date="1997" name="Virology">
        <title>Analysis of 74 kb of DNA located at the right end of the 330-kb chlorella virus PBCV-1 genome.</title>
        <authorList>
            <person name="Li Y."/>
            <person name="Lu Z."/>
            <person name="Sun L."/>
            <person name="Ropp S."/>
            <person name="Kutish G.F."/>
            <person name="Rock D.L."/>
            <person name="Van Etten J.L."/>
        </authorList>
    </citation>
    <scope>NUCLEOTIDE SEQUENCE [LARGE SCALE GENOMIC DNA]</scope>
</reference>
<organismHost>
    <name type="scientific">Chlorella</name>
    <dbReference type="NCBI Taxonomy" id="3071"/>
</organismHost>
<reference evidence="2 3" key="3">
    <citation type="journal article" date="1996" name="Virology">
        <title>Analysis of 94 kb of the chlorella virus PBCV-1 330-kb genome: map positions 88 to 182.</title>
        <authorList>
            <person name="Lu Z."/>
            <person name="Li Y."/>
            <person name="Que Q."/>
            <person name="Kutish G.F."/>
            <person name="Rock D.L."/>
            <person name="Van Etten J.L."/>
        </authorList>
    </citation>
    <scope>NUCLEOTIDE SEQUENCE [LARGE SCALE GENOMIC DNA]</scope>
</reference>
<feature type="compositionally biased region" description="Low complexity" evidence="1">
    <location>
        <begin position="1111"/>
        <end position="1149"/>
    </location>
</feature>
<dbReference type="CDD" id="cd18785">
    <property type="entry name" value="SF2_C"/>
    <property type="match status" value="1"/>
</dbReference>
<reference evidence="2 3" key="7">
    <citation type="journal article" date="2000" name="Virology">
        <title>Characterization of a beta-1,3-glucanase encoded by chlorella virus PBCV-1.</title>
        <authorList>
            <person name="Sun L."/>
            <person name="Gurnon J.R."/>
            <person name="Adams B.J."/>
            <person name="Graves M.V."/>
            <person name="Van Etten J.L."/>
        </authorList>
    </citation>
    <scope>NUCLEOTIDE SEQUENCE [LARGE SCALE GENOMIC DNA]</scope>
</reference>
<accession>Q84674</accession>
<evidence type="ECO:0000256" key="1">
    <source>
        <dbReference type="SAM" id="MobiDB-lite"/>
    </source>
</evidence>
<organism evidence="2 3">
    <name type="scientific">Paramecium bursaria Chlorella virus 1</name>
    <name type="common">PBCV-1</name>
    <dbReference type="NCBI Taxonomy" id="10506"/>
    <lineage>
        <taxon>Viruses</taxon>
        <taxon>Varidnaviria</taxon>
        <taxon>Bamfordvirae</taxon>
        <taxon>Nucleocytoviricota</taxon>
        <taxon>Megaviricetes</taxon>
        <taxon>Algavirales</taxon>
        <taxon>Phycodnaviridae</taxon>
        <taxon>Chlorovirus</taxon>
        <taxon>Chlorovirus vanettense</taxon>
    </lineage>
</organism>
<feature type="compositionally biased region" description="Low complexity" evidence="1">
    <location>
        <begin position="1030"/>
        <end position="1052"/>
    </location>
</feature>
<dbReference type="OrthoDB" id="29426at10239"/>
<dbReference type="Proteomes" id="UP000000862">
    <property type="component" value="Segment"/>
</dbReference>
<dbReference type="SUPFAM" id="SSF52540">
    <property type="entry name" value="P-loop containing nucleoside triphosphate hydrolases"/>
    <property type="match status" value="2"/>
</dbReference>
<feature type="compositionally biased region" description="Low complexity" evidence="1">
    <location>
        <begin position="1161"/>
        <end position="1171"/>
    </location>
</feature>
<feature type="compositionally biased region" description="Low complexity" evidence="1">
    <location>
        <begin position="43"/>
        <end position="52"/>
    </location>
</feature>
<feature type="compositionally biased region" description="Basic and acidic residues" evidence="1">
    <location>
        <begin position="53"/>
        <end position="64"/>
    </location>
</feature>
<reference evidence="2 3" key="8">
    <citation type="journal article" date="2010" name="J. Virol.">
        <title>Microarray analysis of Paramecium bursaria chlorella virus 1 transcription.</title>
        <authorList>
            <person name="Yanai-Balser G.M."/>
            <person name="Duncan G.A."/>
            <person name="Eudy J.D."/>
            <person name="Wang D."/>
            <person name="Li X."/>
            <person name="Agarkova I.V."/>
            <person name="Dunigan D.D."/>
            <person name="Van Etten J.L."/>
        </authorList>
    </citation>
    <scope>NUCLEOTIDE SEQUENCE [LARGE SCALE GENOMIC DNA]</scope>
</reference>
<dbReference type="InterPro" id="IPR027417">
    <property type="entry name" value="P-loop_NTPase"/>
</dbReference>
<keyword evidence="3" id="KW-1185">Reference proteome</keyword>
<protein>
    <submittedName>
        <fullName evidence="2">Uncharacterized protein</fullName>
    </submittedName>
</protein>
<reference evidence="2 3" key="6">
    <citation type="journal article" date="1999" name="Virology">
        <title>Chlorella virus PBCV-1 encodes a functional homospermidine synthase.</title>
        <authorList>
            <person name="Kaiser A."/>
            <person name="Vollmert M."/>
            <person name="Tholl D."/>
            <person name="Graves M.V."/>
            <person name="Gurnon J.R."/>
            <person name="Xing W."/>
            <person name="Lisec A.D."/>
            <person name="Nickerson K.W."/>
            <person name="Van Etten J.L."/>
        </authorList>
    </citation>
    <scope>NUCLEOTIDE SEQUENCE [LARGE SCALE GENOMIC DNA]</scope>
</reference>
<reference evidence="2 3" key="2">
    <citation type="journal article" date="1995" name="Virology">
        <title>Analysis of 43 kb of the Chlorella virus PBCV-1 330-kb genome: map positions 45 to 88.</title>
        <authorList>
            <person name="Li Y."/>
            <person name="Lu Z."/>
            <person name="Burbank D.E."/>
            <person name="Kutish G.F."/>
            <person name="Rock D.L."/>
            <person name="Van Etten J.L."/>
        </authorList>
    </citation>
    <scope>NUCLEOTIDE SEQUENCE [LARGE SCALE GENOMIC DNA]</scope>
</reference>
<dbReference type="RefSeq" id="NP_048717.2">
    <property type="nucleotide sequence ID" value="NC_000852.5"/>
</dbReference>
<proteinExistence type="predicted"/>
<feature type="region of interest" description="Disordered" evidence="1">
    <location>
        <begin position="1"/>
        <end position="64"/>
    </location>
</feature>
<dbReference type="EMBL" id="JF411744">
    <property type="protein sequence ID" value="AAC96728.2"/>
    <property type="molecule type" value="Genomic_DNA"/>
</dbReference>
<gene>
    <name evidence="2" type="primary">A363R</name>
</gene>
<feature type="region of interest" description="Disordered" evidence="1">
    <location>
        <begin position="1004"/>
        <end position="1179"/>
    </location>
</feature>
<dbReference type="KEGG" id="vg:918480"/>
<evidence type="ECO:0000313" key="2">
    <source>
        <dbReference type="EMBL" id="AAC96728.2"/>
    </source>
</evidence>
<sequence length="1179" mass="128448">MSEKSPSARTARLSRSKSPSFKRSVVKKPLGIKPLPARRRFGKSPVTKTPSKTTDKETIPQPKDHRFAQGETVIVYFDDRAKKIIGVYPWKSGNPPLSKVSTYGKIIQASSSQATVAFQRPSGSFSARLKGTTPMSVNGGVPLFALLNSNFVPTEVERFQTKSTAGVGNYIKVYFDPISGEAVEGPTMYSVQGKIVKPGIVEAPKPEIKTVVVRGNLPVGKRVELFVDNGKTSLKRMSEASVRVPGTVLSSKDGVSTLSYMMPMKTSGQYVQRYSPTDVTGKLVTDPRFVRRLSPEQQRQIAMYKPPTPPLCVAETFNPRASNNCFVKGMEERLKPIIQLKSKFKGTAGSGNGNPFCDLSNPKIQAHQMAVYEYARILASRSPKEIGGIRGMLCYHSVGSGKTATSMGIALAFWNTKRNIVLATTPENNNDNNASVYAENLFKFYPEQVKMVFKDRPLPEFTRPPFNRQVSAFGKTMSAGDALKAWCSDKKNITPVSNRIKTFSFTTLASALGFQGAGAVGRGAPDGEQLLMGKHGRIHPASKKGDSKAIGSVLIMDEVQSLFKPSGNSQDYIKAANWLRTELTQAKYKRYMYVFALTGTPGGSVKDILSVVNFVRPLNVPRIKPQDLNKHPDWLKGYISYVELRGDTTVYGKKNVRNIFSEMDPKYYAGFLKSVKTLTEKDLNAEKRPGFMKKAIGAGDALTTKEAIKGVYTPEEIERLMRRDMTGGVPAAVKFGTKLSILSPKLRDVINRVLSANGKQYIYVINPATAFTLMAMFDTIGFSAVHPKNPAASMSSTGKRYVFYKTGSYTYKGKKFEVEKKELNGIKKALASPANINGDYIKILIATGTFYQGLDTPGLTGVHIVDPLHDTSADIQAVGRALRMCGHRLSKSKEANVYRYFSTVPRTFAHDGIAKKSLPELERLAKKILSLNLSADMSSVNGPPGKLPPGVNSYVFADAVRRGTPVVQTENLLKAMAVDCQVFKNVFHSNQNFQCGKPVFVNVESSKSPRTPAKRTKSGLIELSPLTKVRSGSKSASGSRTSSRTSSRSGAKLKQLSRYSPGGKGRYGTAPRASPIIKGGRRVQSAPGIYDTRSRVTSSRKIRSSGSPRDVVTSSGSSRGSVPTSSSSGSSRGTLQSSVSSGRTGSSNSEKTLTYRSPVYSSNRTSGSNRSSSRRSRSS</sequence>
<evidence type="ECO:0000313" key="3">
    <source>
        <dbReference type="Proteomes" id="UP000000862"/>
    </source>
</evidence>
<reference evidence="2 3" key="4">
    <citation type="journal article" date="1996" name="Virology">
        <title>Analysis of 76 kb of the chlorella virus PBCV-1 330-kb genome: map positions 182 to 258.</title>
        <authorList>
            <person name="Kutish G.F."/>
            <person name="Li Y."/>
            <person name="Lu Z."/>
            <person name="Furuta M."/>
            <person name="Rock D.L."/>
            <person name="Van Etten J.L."/>
        </authorList>
    </citation>
    <scope>NUCLEOTIDE SEQUENCE [LARGE SCALE GENOMIC DNA]</scope>
</reference>